<comment type="caution">
    <text evidence="1">The sequence shown here is derived from an EMBL/GenBank/DDBJ whole genome shotgun (WGS) entry which is preliminary data.</text>
</comment>
<evidence type="ECO:0000313" key="2">
    <source>
        <dbReference type="Proteomes" id="UP000001077"/>
    </source>
</evidence>
<sequence>MGHLFLPDREVQFLYNEKQVEEFSPFDRRLLGMSGIFAAACQTINPHNSGVLPMVFLSFVSKGLKIFEEKVSGACFKKAFDDTLKWTIEDDRLHEMFCSQ</sequence>
<dbReference type="eggNOG" id="ENOG50313HB">
    <property type="taxonomic scope" value="Bacteria"/>
</dbReference>
<keyword evidence="2" id="KW-1185">Reference proteome</keyword>
<dbReference type="RefSeq" id="WP_007346367.1">
    <property type="nucleotide sequence ID" value="NZ_CALY02000025.1"/>
</dbReference>
<dbReference type="HOGENOM" id="CLU_2300212_0_0_5"/>
<dbReference type="Proteomes" id="UP000001077">
    <property type="component" value="Unassembled WGS sequence"/>
</dbReference>
<accession>J1JTF2</accession>
<protein>
    <submittedName>
        <fullName evidence="1">Uncharacterized protein</fullName>
    </submittedName>
</protein>
<proteinExistence type="predicted"/>
<dbReference type="EMBL" id="AILY01000004">
    <property type="protein sequence ID" value="EJF87760.1"/>
    <property type="molecule type" value="Genomic_DNA"/>
</dbReference>
<dbReference type="STRING" id="1094556.MCY_00061"/>
<dbReference type="AlphaFoldDB" id="J1JTF2"/>
<reference evidence="1 2" key="1">
    <citation type="submission" date="2012-03" db="EMBL/GenBank/DDBJ databases">
        <title>The Genome Sequence of Bartonella rattimassiliensis 15908.</title>
        <authorList>
            <consortium name="The Broad Institute Genome Sequencing Platform"/>
            <consortium name="The Broad Institute Genome Sequencing Center for Infectious Disease"/>
            <person name="Feldgarden M."/>
            <person name="Kirby J."/>
            <person name="Kosoy M."/>
            <person name="Birtles R."/>
            <person name="Probert W.S."/>
            <person name="Chiaraviglio L."/>
            <person name="Young S.K."/>
            <person name="Zeng Q."/>
            <person name="Gargeya S."/>
            <person name="Fitzgerald M."/>
            <person name="Haas B."/>
            <person name="Abouelleil A."/>
            <person name="Alvarado L."/>
            <person name="Arachchi H.M."/>
            <person name="Berlin A."/>
            <person name="Chapman S.B."/>
            <person name="Gearin G."/>
            <person name="Goldberg J."/>
            <person name="Griggs A."/>
            <person name="Gujja S."/>
            <person name="Hansen M."/>
            <person name="Heiman D."/>
            <person name="Howarth C."/>
            <person name="Larimer J."/>
            <person name="Lui A."/>
            <person name="MacDonald P.J.P."/>
            <person name="McCowen C."/>
            <person name="Montmayeur A."/>
            <person name="Murphy C."/>
            <person name="Neiman D."/>
            <person name="Pearson M."/>
            <person name="Priest M."/>
            <person name="Roberts A."/>
            <person name="Saif S."/>
            <person name="Shea T."/>
            <person name="Sisk P."/>
            <person name="Stolte C."/>
            <person name="Sykes S."/>
            <person name="Wortman J."/>
            <person name="Nusbaum C."/>
            <person name="Birren B."/>
        </authorList>
    </citation>
    <scope>NUCLEOTIDE SEQUENCE [LARGE SCALE GENOMIC DNA]</scope>
    <source>
        <strain evidence="1 2">15908</strain>
    </source>
</reference>
<evidence type="ECO:0000313" key="1">
    <source>
        <dbReference type="EMBL" id="EJF87760.1"/>
    </source>
</evidence>
<gene>
    <name evidence="1" type="ORF">MCY_00061</name>
</gene>
<name>J1JTF2_9HYPH</name>
<organism evidence="1 2">
    <name type="scientific">Bartonella rattimassiliensis 15908</name>
    <dbReference type="NCBI Taxonomy" id="1094556"/>
    <lineage>
        <taxon>Bacteria</taxon>
        <taxon>Pseudomonadati</taxon>
        <taxon>Pseudomonadota</taxon>
        <taxon>Alphaproteobacteria</taxon>
        <taxon>Hyphomicrobiales</taxon>
        <taxon>Bartonellaceae</taxon>
        <taxon>Bartonella</taxon>
    </lineage>
</organism>
<dbReference type="PATRIC" id="fig|1094556.3.peg.89"/>